<evidence type="ECO:0000256" key="1">
    <source>
        <dbReference type="SAM" id="MobiDB-lite"/>
    </source>
</evidence>
<proteinExistence type="predicted"/>
<dbReference type="Proteomes" id="UP000288168">
    <property type="component" value="Unassembled WGS sequence"/>
</dbReference>
<comment type="caution">
    <text evidence="2">The sequence shown here is derived from an EMBL/GenBank/DDBJ whole genome shotgun (WGS) entry which is preliminary data.</text>
</comment>
<evidence type="ECO:0000313" key="3">
    <source>
        <dbReference type="Proteomes" id="UP000288168"/>
    </source>
</evidence>
<dbReference type="AlphaFoldDB" id="A0A428QTJ4"/>
<organism evidence="2 3">
    <name type="scientific">Fusarium duplospermum</name>
    <dbReference type="NCBI Taxonomy" id="1325734"/>
    <lineage>
        <taxon>Eukaryota</taxon>
        <taxon>Fungi</taxon>
        <taxon>Dikarya</taxon>
        <taxon>Ascomycota</taxon>
        <taxon>Pezizomycotina</taxon>
        <taxon>Sordariomycetes</taxon>
        <taxon>Hypocreomycetidae</taxon>
        <taxon>Hypocreales</taxon>
        <taxon>Nectriaceae</taxon>
        <taxon>Fusarium</taxon>
        <taxon>Fusarium solani species complex</taxon>
    </lineage>
</organism>
<sequence>MDAQGGSRAAQRSSAQYSTAQHSTGARQVLTLQSRVSLFSPGTPLNKAHYSGPDLSRRALASLLNRCFSLGAGP</sequence>
<evidence type="ECO:0000313" key="2">
    <source>
        <dbReference type="EMBL" id="RSL68632.1"/>
    </source>
</evidence>
<reference evidence="2 3" key="1">
    <citation type="submission" date="2017-06" db="EMBL/GenBank/DDBJ databases">
        <title>Comparative genomic analysis of Ambrosia Fusariam Clade fungi.</title>
        <authorList>
            <person name="Stajich J.E."/>
            <person name="Carrillo J."/>
            <person name="Kijimoto T."/>
            <person name="Eskalen A."/>
            <person name="O'Donnell K."/>
            <person name="Kasson M."/>
        </authorList>
    </citation>
    <scope>NUCLEOTIDE SEQUENCE [LARGE SCALE GENOMIC DNA]</scope>
    <source>
        <strain evidence="2 3">NRRL62584</strain>
    </source>
</reference>
<dbReference type="EMBL" id="NKCI01000016">
    <property type="protein sequence ID" value="RSL68632.1"/>
    <property type="molecule type" value="Genomic_DNA"/>
</dbReference>
<feature type="region of interest" description="Disordered" evidence="1">
    <location>
        <begin position="1"/>
        <end position="26"/>
    </location>
</feature>
<feature type="compositionally biased region" description="Low complexity" evidence="1">
    <location>
        <begin position="1"/>
        <end position="21"/>
    </location>
</feature>
<protein>
    <submittedName>
        <fullName evidence="2">Uncharacterized protein</fullName>
    </submittedName>
</protein>
<accession>A0A428QTJ4</accession>
<name>A0A428QTJ4_9HYPO</name>
<gene>
    <name evidence="2" type="ORF">CEP54_002622</name>
</gene>
<keyword evidence="3" id="KW-1185">Reference proteome</keyword>